<dbReference type="InterPro" id="IPR011990">
    <property type="entry name" value="TPR-like_helical_dom_sf"/>
</dbReference>
<accession>A0A1S9PEM8</accession>
<evidence type="ECO:0000313" key="2">
    <source>
        <dbReference type="EMBL" id="OOQ59406.1"/>
    </source>
</evidence>
<dbReference type="EMBL" id="MBTF01000012">
    <property type="protein sequence ID" value="OOQ59406.1"/>
    <property type="molecule type" value="Genomic_DNA"/>
</dbReference>
<dbReference type="RefSeq" id="WP_078348134.1">
    <property type="nucleotide sequence ID" value="NZ_MBTF01000012.1"/>
</dbReference>
<keyword evidence="1" id="KW-0732">Signal</keyword>
<dbReference type="AlphaFoldDB" id="A0A1S9PEM8"/>
<organism evidence="2 3">
    <name type="scientific">Mucilaginibacter pedocola</name>
    <dbReference type="NCBI Taxonomy" id="1792845"/>
    <lineage>
        <taxon>Bacteria</taxon>
        <taxon>Pseudomonadati</taxon>
        <taxon>Bacteroidota</taxon>
        <taxon>Sphingobacteriia</taxon>
        <taxon>Sphingobacteriales</taxon>
        <taxon>Sphingobacteriaceae</taxon>
        <taxon>Mucilaginibacter</taxon>
    </lineage>
</organism>
<dbReference type="PROSITE" id="PS51257">
    <property type="entry name" value="PROKAR_LIPOPROTEIN"/>
    <property type="match status" value="1"/>
</dbReference>
<evidence type="ECO:0000256" key="1">
    <source>
        <dbReference type="SAM" id="SignalP"/>
    </source>
</evidence>
<dbReference type="Gene3D" id="1.25.40.390">
    <property type="match status" value="1"/>
</dbReference>
<name>A0A1S9PEM8_9SPHI</name>
<proteinExistence type="predicted"/>
<keyword evidence="3" id="KW-1185">Reference proteome</keyword>
<feature type="signal peptide" evidence="1">
    <location>
        <begin position="1"/>
        <end position="16"/>
    </location>
</feature>
<gene>
    <name evidence="2" type="ORF">BC343_04280</name>
</gene>
<dbReference type="SUPFAM" id="SSF48452">
    <property type="entry name" value="TPR-like"/>
    <property type="match status" value="1"/>
</dbReference>
<evidence type="ECO:0008006" key="4">
    <source>
        <dbReference type="Google" id="ProtNLM"/>
    </source>
</evidence>
<evidence type="ECO:0000313" key="3">
    <source>
        <dbReference type="Proteomes" id="UP000189739"/>
    </source>
</evidence>
<comment type="caution">
    <text evidence="2">The sequence shown here is derived from an EMBL/GenBank/DDBJ whole genome shotgun (WGS) entry which is preliminary data.</text>
</comment>
<feature type="chain" id="PRO_5012278241" description="SusD/RagB family nutrient-binding outer membrane lipoprotein" evidence="1">
    <location>
        <begin position="17"/>
        <end position="505"/>
    </location>
</feature>
<sequence>MIRKISIITLAAVAFASCTKDFEAINTNPNVPVSVPNDYLLAASQVQLAGSHNPDPKSWRNNIQYAACIMQQMASTDLSAYGGSFYTSTQNGFSAYFEDAYANSIKNEVNLIGLTKEAKDVNINSMARILKVMDMAVMTDMYGDVPYKEAGKGYTDGNFNPAYDTQQSIYTDMLTELEQAGAALSATAYIPTASDYIYSGDIAKWKRAANTLMLRLAMRLQKVDATMAQAWATKALAGGIITSSAENIAIRFEGVAQISSNPNSWTLGPGSRNIAAVNGVQWGKTFIDMMKTRNDPRLPLVAALKNGDATVANQVGLPNGITTNALVTLTPSNLDLYSRPSARMYANNNPWIYMTYAEARLLQAEAIERGWATGTAATVFADGQAAALNQVYGTVKPSVTEIATYAAANAYPVAGTLADKMNAIHTELYLLHAVTLNGVEAWSDWRRTGYPVITPINYVGNETNGTVPRRLKYSPGEFGVNPNVNAAISRQGADLFTTRIWWDKQ</sequence>
<protein>
    <recommendedName>
        <fullName evidence="4">SusD/RagB family nutrient-binding outer membrane lipoprotein</fullName>
    </recommendedName>
</protein>
<reference evidence="2 3" key="1">
    <citation type="submission" date="2016-07" db="EMBL/GenBank/DDBJ databases">
        <title>Genomic analysis of zinc-resistant bacterium Mucilaginibacter pedocola TBZ30.</title>
        <authorList>
            <person name="Huang J."/>
            <person name="Tang J."/>
        </authorList>
    </citation>
    <scope>NUCLEOTIDE SEQUENCE [LARGE SCALE GENOMIC DNA]</scope>
    <source>
        <strain evidence="2 3">TBZ30</strain>
    </source>
</reference>
<dbReference type="STRING" id="1792845.BC343_04280"/>
<dbReference type="Pfam" id="PF12771">
    <property type="entry name" value="SusD-like_2"/>
    <property type="match status" value="1"/>
</dbReference>
<dbReference type="Proteomes" id="UP000189739">
    <property type="component" value="Unassembled WGS sequence"/>
</dbReference>
<dbReference type="OrthoDB" id="9766256at2"/>
<dbReference type="InterPro" id="IPR041662">
    <property type="entry name" value="SusD-like_2"/>
</dbReference>